<feature type="region of interest" description="Disordered" evidence="3">
    <location>
        <begin position="1"/>
        <end position="28"/>
    </location>
</feature>
<keyword evidence="5" id="KW-1185">Reference proteome</keyword>
<name>E7EEK6_9TOMB</name>
<sequence>MDVQPVEAKDDTRIQSDVERGGNRGKTKGRISIAKDAINKRASDGSIGGTYYIFADKVENTVNFNFG</sequence>
<evidence type="ECO:0000313" key="5">
    <source>
        <dbReference type="Proteomes" id="UP000204199"/>
    </source>
</evidence>
<dbReference type="GO" id="GO:0046740">
    <property type="term" value="P:transport of virus in host, cell to cell"/>
    <property type="evidence" value="ECO:0007669"/>
    <property type="project" value="UniProtKB-KW"/>
</dbReference>
<dbReference type="GeneID" id="10149213"/>
<dbReference type="Proteomes" id="UP000204199">
    <property type="component" value="Segment"/>
</dbReference>
<evidence type="ECO:0000256" key="1">
    <source>
        <dbReference type="ARBA" id="ARBA00022448"/>
    </source>
</evidence>
<organism evidence="4 5">
    <name type="scientific">Honeysuckle ringspot virus</name>
    <dbReference type="NCBI Taxonomy" id="943272"/>
    <lineage>
        <taxon>Viruses</taxon>
        <taxon>Riboviria</taxon>
        <taxon>Orthornavirae</taxon>
        <taxon>Kitrinoviricota</taxon>
        <taxon>Tolucaviricetes</taxon>
        <taxon>Tolivirales</taxon>
        <taxon>Tombusviridae</taxon>
        <taxon>Procedovirinae</taxon>
        <taxon>Alphacarmovirus</taxon>
        <taxon>Alphacarmovirus lonicerae</taxon>
    </lineage>
</organism>
<accession>E7EEK6</accession>
<dbReference type="EMBL" id="HQ677625">
    <property type="protein sequence ID" value="ADV15470.1"/>
    <property type="molecule type" value="Genomic_RNA"/>
</dbReference>
<proteinExistence type="predicted"/>
<keyword evidence="2" id="KW-0916">Viral movement protein</keyword>
<dbReference type="Pfam" id="PF05318">
    <property type="entry name" value="Tombus_movement"/>
    <property type="match status" value="1"/>
</dbReference>
<evidence type="ECO:0000256" key="2">
    <source>
        <dbReference type="ARBA" id="ARBA00023031"/>
    </source>
</evidence>
<gene>
    <name evidence="4" type="primary">P7</name>
</gene>
<dbReference type="RefSeq" id="YP_004191791.1">
    <property type="nucleotide sequence ID" value="NC_014967.1"/>
</dbReference>
<evidence type="ECO:0000313" key="4">
    <source>
        <dbReference type="EMBL" id="ADV15470.1"/>
    </source>
</evidence>
<dbReference type="InterPro" id="IPR007982">
    <property type="entry name" value="Tombusvirus_movement"/>
</dbReference>
<reference evidence="4 5" key="1">
    <citation type="journal article" date="2011" name="Arch. Virol.">
        <title>The complete nucleotide sequence and genome organization of a novel carmovirus - honeysuckle ringspot virus isolated from honeysuckle.</title>
        <authorList>
            <person name="Gulati-Sakhuja A."/>
            <person name="Rains L."/>
            <person name="Tian T."/>
            <person name="Liu H.Y."/>
        </authorList>
    </citation>
    <scope>NUCLEOTIDE SEQUENCE [LARGE SCALE GENOMIC DNA]</scope>
    <source>
        <strain evidence="4">California</strain>
    </source>
</reference>
<dbReference type="KEGG" id="vg:10149213"/>
<evidence type="ECO:0000256" key="3">
    <source>
        <dbReference type="SAM" id="MobiDB-lite"/>
    </source>
</evidence>
<protein>
    <submittedName>
        <fullName evidence="4">p7</fullName>
    </submittedName>
</protein>
<feature type="compositionally biased region" description="Basic and acidic residues" evidence="3">
    <location>
        <begin position="7"/>
        <end position="22"/>
    </location>
</feature>
<keyword evidence="1" id="KW-0813">Transport</keyword>